<dbReference type="EC" id="1.14.13.89" evidence="13"/>
<evidence type="ECO:0000256" key="1">
    <source>
        <dbReference type="ARBA" id="ARBA00004370"/>
    </source>
</evidence>
<comment type="cofactor">
    <cofactor evidence="9">
        <name>heme</name>
        <dbReference type="ChEBI" id="CHEBI:30413"/>
    </cofactor>
</comment>
<feature type="signal peptide" evidence="12">
    <location>
        <begin position="1"/>
        <end position="24"/>
    </location>
</feature>
<evidence type="ECO:0000256" key="3">
    <source>
        <dbReference type="ARBA" id="ARBA00022617"/>
    </source>
</evidence>
<feature type="binding site" description="axial binding residue" evidence="9">
    <location>
        <position position="445"/>
    </location>
    <ligand>
        <name>heme</name>
        <dbReference type="ChEBI" id="CHEBI:30413"/>
    </ligand>
    <ligandPart>
        <name>Fe</name>
        <dbReference type="ChEBI" id="CHEBI:18248"/>
    </ligandPart>
</feature>
<dbReference type="eggNOG" id="KOG0156">
    <property type="taxonomic scope" value="Eukaryota"/>
</dbReference>
<comment type="similarity">
    <text evidence="2 10">Belongs to the cytochrome P450 family.</text>
</comment>
<dbReference type="PANTHER" id="PTHR47947">
    <property type="entry name" value="CYTOCHROME P450 82C3-RELATED"/>
    <property type="match status" value="1"/>
</dbReference>
<dbReference type="GO" id="GO:0020037">
    <property type="term" value="F:heme binding"/>
    <property type="evidence" value="ECO:0007669"/>
    <property type="project" value="InterPro"/>
</dbReference>
<comment type="subcellular location">
    <subcellularLocation>
        <location evidence="1">Membrane</location>
    </subcellularLocation>
</comment>
<name>B9R738_RICCO</name>
<proteinExistence type="inferred from homology"/>
<evidence type="ECO:0000313" key="13">
    <source>
        <dbReference type="EMBL" id="EEF52318.1"/>
    </source>
</evidence>
<dbReference type="InParanoid" id="B9R738"/>
<dbReference type="FunFam" id="1.10.630.10:FF:000023">
    <property type="entry name" value="Cytochrome P450 family protein"/>
    <property type="match status" value="1"/>
</dbReference>
<evidence type="ECO:0000256" key="5">
    <source>
        <dbReference type="ARBA" id="ARBA00023002"/>
    </source>
</evidence>
<dbReference type="InterPro" id="IPR002401">
    <property type="entry name" value="Cyt_P450_E_grp-I"/>
</dbReference>
<protein>
    <submittedName>
        <fullName evidence="13">Cytochrome P450, putative</fullName>
        <ecNumber evidence="13">1.14.13.89</ecNumber>
    </submittedName>
</protein>
<evidence type="ECO:0000256" key="4">
    <source>
        <dbReference type="ARBA" id="ARBA00022723"/>
    </source>
</evidence>
<dbReference type="GO" id="GO:0005506">
    <property type="term" value="F:iron ion binding"/>
    <property type="evidence" value="ECO:0007669"/>
    <property type="project" value="InterPro"/>
</dbReference>
<keyword evidence="3 9" id="KW-0349">Heme</keyword>
<dbReference type="KEGG" id="rcu:8288526"/>
<organism evidence="13 14">
    <name type="scientific">Ricinus communis</name>
    <name type="common">Castor bean</name>
    <dbReference type="NCBI Taxonomy" id="3988"/>
    <lineage>
        <taxon>Eukaryota</taxon>
        <taxon>Viridiplantae</taxon>
        <taxon>Streptophyta</taxon>
        <taxon>Embryophyta</taxon>
        <taxon>Tracheophyta</taxon>
        <taxon>Spermatophyta</taxon>
        <taxon>Magnoliopsida</taxon>
        <taxon>eudicotyledons</taxon>
        <taxon>Gunneridae</taxon>
        <taxon>Pentapetalae</taxon>
        <taxon>rosids</taxon>
        <taxon>fabids</taxon>
        <taxon>Malpighiales</taxon>
        <taxon>Euphorbiaceae</taxon>
        <taxon>Acalyphoideae</taxon>
        <taxon>Acalypheae</taxon>
        <taxon>Ricinus</taxon>
    </lineage>
</organism>
<dbReference type="GO" id="GO:0016705">
    <property type="term" value="F:oxidoreductase activity, acting on paired donors, with incorporation or reduction of molecular oxygen"/>
    <property type="evidence" value="ECO:0007669"/>
    <property type="project" value="InterPro"/>
</dbReference>
<dbReference type="CDD" id="cd20653">
    <property type="entry name" value="CYP81"/>
    <property type="match status" value="1"/>
</dbReference>
<keyword evidence="4 9" id="KW-0479">Metal-binding</keyword>
<dbReference type="Gene3D" id="1.10.630.10">
    <property type="entry name" value="Cytochrome P450"/>
    <property type="match status" value="1"/>
</dbReference>
<feature type="coiled-coil region" evidence="11">
    <location>
        <begin position="234"/>
        <end position="261"/>
    </location>
</feature>
<dbReference type="STRING" id="3988.B9R738"/>
<dbReference type="EMBL" id="EQ973772">
    <property type="protein sequence ID" value="EEF52318.1"/>
    <property type="molecule type" value="Genomic_DNA"/>
</dbReference>
<dbReference type="GO" id="GO:0016020">
    <property type="term" value="C:membrane"/>
    <property type="evidence" value="ECO:0007669"/>
    <property type="project" value="UniProtKB-SubCell"/>
</dbReference>
<evidence type="ECO:0000256" key="6">
    <source>
        <dbReference type="ARBA" id="ARBA00023004"/>
    </source>
</evidence>
<feature type="chain" id="PRO_5002890579" evidence="12">
    <location>
        <begin position="25"/>
        <end position="509"/>
    </location>
</feature>
<dbReference type="PRINTS" id="PR00385">
    <property type="entry name" value="P450"/>
</dbReference>
<evidence type="ECO:0000256" key="12">
    <source>
        <dbReference type="SAM" id="SignalP"/>
    </source>
</evidence>
<evidence type="ECO:0000256" key="8">
    <source>
        <dbReference type="ARBA" id="ARBA00023136"/>
    </source>
</evidence>
<dbReference type="SUPFAM" id="SSF48264">
    <property type="entry name" value="Cytochrome P450"/>
    <property type="match status" value="1"/>
</dbReference>
<sequence length="509" mass="57538">METSFYYCFLLFFFLFFLSKRLLGINKNLPPSPGVSLPIIGHLHLLKKPLHRTFADLSKKYGPILYLKFGSRPAVLVSSPAAVEECFTKNDIILANRPKLLAGKHLGYDYTTLVWASYGNHWRNLRRIASIELLSSNRIQTFSNVRVEEVRSLARRLFRGSMDGEFMTVDMKSMLFELTLNVLMRMIAGKRYYGENTAELDDAKKFKEIVTETFQLSGASNIGDFVPALKWVGLTNIEKRLEILQRKRDRFMQELVEEHKRANSDDSASGKRCKTMIDVLLDLQKDEPEYYTDEIIRGMMLVMLTAGSDTSAGTLEWALTLLLNNPEALLKAREEIDTNVGQSKLIEESDIANLPYLQGIINETFRMQPAAPLLPAHESSEECILGGFKIPRGTMLLVNMFAIQNDPKLWEEPTKFKPERFLSTEGKGEGLGYMLLPFGAGRRRCPGEGLAIRNIGLGLGTLIQCFEWERIGEEMVDMVEGSGLSMPKAHPLVAKCRPRPTMVHLLSNA</sequence>
<keyword evidence="12" id="KW-0732">Signal</keyword>
<dbReference type="PROSITE" id="PS00086">
    <property type="entry name" value="CYTOCHROME_P450"/>
    <property type="match status" value="1"/>
</dbReference>
<dbReference type="AlphaFoldDB" id="B9R738"/>
<evidence type="ECO:0000256" key="10">
    <source>
        <dbReference type="RuleBase" id="RU000461"/>
    </source>
</evidence>
<evidence type="ECO:0000256" key="11">
    <source>
        <dbReference type="SAM" id="Coils"/>
    </source>
</evidence>
<keyword evidence="5 10" id="KW-0560">Oxidoreductase</keyword>
<dbReference type="Pfam" id="PF00067">
    <property type="entry name" value="p450"/>
    <property type="match status" value="1"/>
</dbReference>
<dbReference type="InterPro" id="IPR036396">
    <property type="entry name" value="Cyt_P450_sf"/>
</dbReference>
<dbReference type="InterPro" id="IPR001128">
    <property type="entry name" value="Cyt_P450"/>
</dbReference>
<evidence type="ECO:0000256" key="2">
    <source>
        <dbReference type="ARBA" id="ARBA00010617"/>
    </source>
</evidence>
<gene>
    <name evidence="13" type="ORF">RCOM_1588370</name>
</gene>
<keyword evidence="6 9" id="KW-0408">Iron</keyword>
<evidence type="ECO:0000256" key="9">
    <source>
        <dbReference type="PIRSR" id="PIRSR602401-1"/>
    </source>
</evidence>
<evidence type="ECO:0000313" key="14">
    <source>
        <dbReference type="Proteomes" id="UP000008311"/>
    </source>
</evidence>
<dbReference type="InterPro" id="IPR017972">
    <property type="entry name" value="Cyt_P450_CS"/>
</dbReference>
<dbReference type="InterPro" id="IPR050651">
    <property type="entry name" value="Plant_Cytochrome_P450_Monoox"/>
</dbReference>
<dbReference type="PRINTS" id="PR00463">
    <property type="entry name" value="EP450I"/>
</dbReference>
<dbReference type="PANTHER" id="PTHR47947:SF3">
    <property type="entry name" value="CYTOCHROME P450 81D1-LIKE"/>
    <property type="match status" value="1"/>
</dbReference>
<dbReference type="Proteomes" id="UP000008311">
    <property type="component" value="Unassembled WGS sequence"/>
</dbReference>
<dbReference type="OMA" id="KPFDTMQ"/>
<dbReference type="OrthoDB" id="1055148at2759"/>
<evidence type="ECO:0000256" key="7">
    <source>
        <dbReference type="ARBA" id="ARBA00023033"/>
    </source>
</evidence>
<reference evidence="14" key="1">
    <citation type="journal article" date="2010" name="Nat. Biotechnol.">
        <title>Draft genome sequence of the oilseed species Ricinus communis.</title>
        <authorList>
            <person name="Chan A.P."/>
            <person name="Crabtree J."/>
            <person name="Zhao Q."/>
            <person name="Lorenzi H."/>
            <person name="Orvis J."/>
            <person name="Puiu D."/>
            <person name="Melake-Berhan A."/>
            <person name="Jones K.M."/>
            <person name="Redman J."/>
            <person name="Chen G."/>
            <person name="Cahoon E.B."/>
            <person name="Gedil M."/>
            <person name="Stanke M."/>
            <person name="Haas B.J."/>
            <person name="Wortman J.R."/>
            <person name="Fraser-Liggett C.M."/>
            <person name="Ravel J."/>
            <person name="Rabinowicz P.D."/>
        </authorList>
    </citation>
    <scope>NUCLEOTIDE SEQUENCE [LARGE SCALE GENOMIC DNA]</scope>
    <source>
        <strain evidence="14">cv. Hale</strain>
    </source>
</reference>
<accession>B9R738</accession>
<keyword evidence="14" id="KW-1185">Reference proteome</keyword>
<dbReference type="GO" id="GO:0004497">
    <property type="term" value="F:monooxygenase activity"/>
    <property type="evidence" value="ECO:0000318"/>
    <property type="project" value="GO_Central"/>
</dbReference>
<keyword evidence="11" id="KW-0175">Coiled coil</keyword>
<keyword evidence="8" id="KW-0472">Membrane</keyword>
<keyword evidence="7 10" id="KW-0503">Monooxygenase</keyword>